<sequence length="96" mass="10757">MEPDLRLTNHLAFQEKENCYRKEPELDMVSHLVFELKTKTLNHNEEAGGTMAKPLQSSPSGLRVATFFKCPAPDAVPYRATSLPTRSKLEMQHGGS</sequence>
<gene>
    <name evidence="1" type="ORF">CEXT_401361</name>
</gene>
<dbReference type="Proteomes" id="UP001054945">
    <property type="component" value="Unassembled WGS sequence"/>
</dbReference>
<accession>A0AAV4PS16</accession>
<dbReference type="AlphaFoldDB" id="A0AAV4PS16"/>
<proteinExistence type="predicted"/>
<name>A0AAV4PS16_CAEEX</name>
<protein>
    <submittedName>
        <fullName evidence="1">Uncharacterized protein</fullName>
    </submittedName>
</protein>
<evidence type="ECO:0000313" key="1">
    <source>
        <dbReference type="EMBL" id="GIX99150.1"/>
    </source>
</evidence>
<keyword evidence="2" id="KW-1185">Reference proteome</keyword>
<comment type="caution">
    <text evidence="1">The sequence shown here is derived from an EMBL/GenBank/DDBJ whole genome shotgun (WGS) entry which is preliminary data.</text>
</comment>
<evidence type="ECO:0000313" key="2">
    <source>
        <dbReference type="Proteomes" id="UP001054945"/>
    </source>
</evidence>
<dbReference type="EMBL" id="BPLR01005009">
    <property type="protein sequence ID" value="GIX99150.1"/>
    <property type="molecule type" value="Genomic_DNA"/>
</dbReference>
<reference evidence="1 2" key="1">
    <citation type="submission" date="2021-06" db="EMBL/GenBank/DDBJ databases">
        <title>Caerostris extrusa draft genome.</title>
        <authorList>
            <person name="Kono N."/>
            <person name="Arakawa K."/>
        </authorList>
    </citation>
    <scope>NUCLEOTIDE SEQUENCE [LARGE SCALE GENOMIC DNA]</scope>
</reference>
<organism evidence="1 2">
    <name type="scientific">Caerostris extrusa</name>
    <name type="common">Bark spider</name>
    <name type="synonym">Caerostris bankana</name>
    <dbReference type="NCBI Taxonomy" id="172846"/>
    <lineage>
        <taxon>Eukaryota</taxon>
        <taxon>Metazoa</taxon>
        <taxon>Ecdysozoa</taxon>
        <taxon>Arthropoda</taxon>
        <taxon>Chelicerata</taxon>
        <taxon>Arachnida</taxon>
        <taxon>Araneae</taxon>
        <taxon>Araneomorphae</taxon>
        <taxon>Entelegynae</taxon>
        <taxon>Araneoidea</taxon>
        <taxon>Araneidae</taxon>
        <taxon>Caerostris</taxon>
    </lineage>
</organism>